<name>A0ABY7FP79_MYAAR</name>
<evidence type="ECO:0000313" key="1">
    <source>
        <dbReference type="EMBL" id="WAR22711.1"/>
    </source>
</evidence>
<organism evidence="1 2">
    <name type="scientific">Mya arenaria</name>
    <name type="common">Soft-shell clam</name>
    <dbReference type="NCBI Taxonomy" id="6604"/>
    <lineage>
        <taxon>Eukaryota</taxon>
        <taxon>Metazoa</taxon>
        <taxon>Spiralia</taxon>
        <taxon>Lophotrochozoa</taxon>
        <taxon>Mollusca</taxon>
        <taxon>Bivalvia</taxon>
        <taxon>Autobranchia</taxon>
        <taxon>Heteroconchia</taxon>
        <taxon>Euheterodonta</taxon>
        <taxon>Imparidentia</taxon>
        <taxon>Neoheterodontei</taxon>
        <taxon>Myida</taxon>
        <taxon>Myoidea</taxon>
        <taxon>Myidae</taxon>
        <taxon>Mya</taxon>
    </lineage>
</organism>
<reference evidence="1" key="1">
    <citation type="submission" date="2022-11" db="EMBL/GenBank/DDBJ databases">
        <title>Centuries of genome instability and evolution in soft-shell clam transmissible cancer (bioRxiv).</title>
        <authorList>
            <person name="Hart S.F.M."/>
            <person name="Yonemitsu M.A."/>
            <person name="Giersch R.M."/>
            <person name="Beal B.F."/>
            <person name="Arriagada G."/>
            <person name="Davis B.W."/>
            <person name="Ostrander E.A."/>
            <person name="Goff S.P."/>
            <person name="Metzger M.J."/>
        </authorList>
    </citation>
    <scope>NUCLEOTIDE SEQUENCE</scope>
    <source>
        <strain evidence="1">MELC-2E11</strain>
        <tissue evidence="1">Siphon/mantle</tissue>
    </source>
</reference>
<proteinExistence type="predicted"/>
<gene>
    <name evidence="1" type="ORF">MAR_036380</name>
</gene>
<accession>A0ABY7FP79</accession>
<sequence>MKNEGVQAAERTREYAGIGIVPLAIVSYHGLKDYCLGGEQNRIKDDFNYIKSQSMRNNLILGNIPEELGEKPAETEHLFKKLMVGKLIMAQDVADNLILERGQGVGLWSK</sequence>
<keyword evidence="2" id="KW-1185">Reference proteome</keyword>
<dbReference type="Proteomes" id="UP001164746">
    <property type="component" value="Chromosome 13"/>
</dbReference>
<dbReference type="EMBL" id="CP111024">
    <property type="protein sequence ID" value="WAR22711.1"/>
    <property type="molecule type" value="Genomic_DNA"/>
</dbReference>
<protein>
    <submittedName>
        <fullName evidence="1">Uncharacterized protein</fullName>
    </submittedName>
</protein>
<evidence type="ECO:0000313" key="2">
    <source>
        <dbReference type="Proteomes" id="UP001164746"/>
    </source>
</evidence>